<dbReference type="InterPro" id="IPR044298">
    <property type="entry name" value="MIG/MutY"/>
</dbReference>
<keyword evidence="10" id="KW-0326">Glycosidase</keyword>
<keyword evidence="12" id="KW-0540">Nuclease</keyword>
<evidence type="ECO:0000256" key="1">
    <source>
        <dbReference type="ARBA" id="ARBA00001966"/>
    </source>
</evidence>
<evidence type="ECO:0000313" key="12">
    <source>
        <dbReference type="EMBL" id="POQ98543.1"/>
    </source>
</evidence>
<keyword evidence="7" id="KW-0408">Iron</keyword>
<dbReference type="PROSITE" id="PS01155">
    <property type="entry name" value="ENDONUCLEASE_III_2"/>
    <property type="match status" value="1"/>
</dbReference>
<evidence type="ECO:0000256" key="7">
    <source>
        <dbReference type="ARBA" id="ARBA00023004"/>
    </source>
</evidence>
<gene>
    <name evidence="12" type="ORF">AU468_13245</name>
</gene>
<dbReference type="InterPro" id="IPR004036">
    <property type="entry name" value="Endonuclease-III-like_CS2"/>
</dbReference>
<dbReference type="GO" id="GO:0006284">
    <property type="term" value="P:base-excision repair"/>
    <property type="evidence" value="ECO:0007669"/>
    <property type="project" value="InterPro"/>
</dbReference>
<dbReference type="InterPro" id="IPR003265">
    <property type="entry name" value="HhH-GPD_domain"/>
</dbReference>
<evidence type="ECO:0000256" key="3">
    <source>
        <dbReference type="ARBA" id="ARBA00008343"/>
    </source>
</evidence>
<keyword evidence="4" id="KW-0479">Metal-binding</keyword>
<dbReference type="Proteomes" id="UP000237350">
    <property type="component" value="Unassembled WGS sequence"/>
</dbReference>
<keyword evidence="8" id="KW-0411">Iron-sulfur</keyword>
<evidence type="ECO:0000256" key="6">
    <source>
        <dbReference type="ARBA" id="ARBA00022801"/>
    </source>
</evidence>
<dbReference type="RefSeq" id="WP_103681139.1">
    <property type="nucleotide sequence ID" value="NZ_LPWH01000122.1"/>
</dbReference>
<keyword evidence="13" id="KW-1185">Reference proteome</keyword>
<dbReference type="Gene3D" id="1.10.340.30">
    <property type="entry name" value="Hypothetical protein, domain 2"/>
    <property type="match status" value="1"/>
</dbReference>
<evidence type="ECO:0000256" key="2">
    <source>
        <dbReference type="ARBA" id="ARBA00002933"/>
    </source>
</evidence>
<accession>A0A2S4JGA9</accession>
<comment type="cofactor">
    <cofactor evidence="1">
        <name>[4Fe-4S] cluster</name>
        <dbReference type="ChEBI" id="CHEBI:49883"/>
    </cofactor>
</comment>
<dbReference type="CDD" id="cd00056">
    <property type="entry name" value="ENDO3c"/>
    <property type="match status" value="1"/>
</dbReference>
<feature type="domain" description="HhH-GPD" evidence="11">
    <location>
        <begin position="51"/>
        <end position="199"/>
    </location>
</feature>
<keyword evidence="5" id="KW-0227">DNA damage</keyword>
<dbReference type="GO" id="GO:0051536">
    <property type="term" value="F:iron-sulfur cluster binding"/>
    <property type="evidence" value="ECO:0007669"/>
    <property type="project" value="UniProtKB-KW"/>
</dbReference>
<evidence type="ECO:0000256" key="8">
    <source>
        <dbReference type="ARBA" id="ARBA00023014"/>
    </source>
</evidence>
<comment type="similarity">
    <text evidence="3">Belongs to the Nth/MutY family.</text>
</comment>
<dbReference type="GO" id="GO:0004519">
    <property type="term" value="F:endonuclease activity"/>
    <property type="evidence" value="ECO:0007669"/>
    <property type="project" value="UniProtKB-KW"/>
</dbReference>
<dbReference type="GO" id="GO:0006298">
    <property type="term" value="P:mismatch repair"/>
    <property type="evidence" value="ECO:0007669"/>
    <property type="project" value="TreeGrafter"/>
</dbReference>
<dbReference type="EMBL" id="LPWH01000122">
    <property type="protein sequence ID" value="POQ98543.1"/>
    <property type="molecule type" value="Genomic_DNA"/>
</dbReference>
<organism evidence="12 13">
    <name type="scientific">Alkalispirochaeta sphaeroplastigenens</name>
    <dbReference type="NCBI Taxonomy" id="1187066"/>
    <lineage>
        <taxon>Bacteria</taxon>
        <taxon>Pseudomonadati</taxon>
        <taxon>Spirochaetota</taxon>
        <taxon>Spirochaetia</taxon>
        <taxon>Spirochaetales</taxon>
        <taxon>Spirochaetaceae</taxon>
        <taxon>Alkalispirochaeta</taxon>
    </lineage>
</organism>
<dbReference type="InterPro" id="IPR023170">
    <property type="entry name" value="HhH_base_excis_C"/>
</dbReference>
<keyword evidence="6" id="KW-0378">Hydrolase</keyword>
<dbReference type="OrthoDB" id="9802365at2"/>
<keyword evidence="9" id="KW-0234">DNA repair</keyword>
<dbReference type="PANTHER" id="PTHR42944:SF1">
    <property type="entry name" value="ADENINE DNA GLYCOSYLASE"/>
    <property type="match status" value="1"/>
</dbReference>
<sequence length="282" mass="32139">MSREPLAGSEISQEQIARFRETVWAVYRRHYRPMEWRSDPSPYRVFISEIMLQQTQVARVARKFPPFLERFPGFPELARASFPEVLALWSGLGYNRRARFARDSARIVVEDHGGVLPRDPLVLQTLPGIGPNTAGSVAAFAFNEPVVFIETNIRRVFLEHFFPDREKVPDREILPLVEAALERDRSREWYWALMDYGVLLGRGGKNANRRSAHYAVQTPFEGSDRQIRGALLRLLLKQGEVVAQDAPGYLGHPPERVAPVLEGLVREGVVEQDARGRVVLRS</sequence>
<dbReference type="GO" id="GO:0046872">
    <property type="term" value="F:metal ion binding"/>
    <property type="evidence" value="ECO:0007669"/>
    <property type="project" value="UniProtKB-KW"/>
</dbReference>
<evidence type="ECO:0000256" key="10">
    <source>
        <dbReference type="ARBA" id="ARBA00023295"/>
    </source>
</evidence>
<reference evidence="13" key="1">
    <citation type="submission" date="2015-12" db="EMBL/GenBank/DDBJ databases">
        <authorList>
            <person name="Lodha T.D."/>
            <person name="Chintalapati S."/>
            <person name="Chintalapati V.R."/>
            <person name="Sravanthi T."/>
        </authorList>
    </citation>
    <scope>NUCLEOTIDE SEQUENCE [LARGE SCALE GENOMIC DNA]</scope>
    <source>
        <strain evidence="13">JC133</strain>
    </source>
</reference>
<dbReference type="Pfam" id="PF00730">
    <property type="entry name" value="HhH-GPD"/>
    <property type="match status" value="1"/>
</dbReference>
<protein>
    <submittedName>
        <fullName evidence="12">Endonuclease III</fullName>
    </submittedName>
</protein>
<evidence type="ECO:0000259" key="11">
    <source>
        <dbReference type="SMART" id="SM00478"/>
    </source>
</evidence>
<comment type="caution">
    <text evidence="12">The sequence shown here is derived from an EMBL/GenBank/DDBJ whole genome shotgun (WGS) entry which is preliminary data.</text>
</comment>
<dbReference type="GO" id="GO:0034039">
    <property type="term" value="F:8-oxo-7,8-dihydroguanine DNA N-glycosylase activity"/>
    <property type="evidence" value="ECO:0007669"/>
    <property type="project" value="TreeGrafter"/>
</dbReference>
<dbReference type="GO" id="GO:0000701">
    <property type="term" value="F:purine-specific mismatch base pair DNA N-glycosylase activity"/>
    <property type="evidence" value="ECO:0007669"/>
    <property type="project" value="TreeGrafter"/>
</dbReference>
<keyword evidence="12" id="KW-0255">Endonuclease</keyword>
<dbReference type="GO" id="GO:0035485">
    <property type="term" value="F:adenine/guanine mispair binding"/>
    <property type="evidence" value="ECO:0007669"/>
    <property type="project" value="TreeGrafter"/>
</dbReference>
<evidence type="ECO:0000256" key="9">
    <source>
        <dbReference type="ARBA" id="ARBA00023204"/>
    </source>
</evidence>
<evidence type="ECO:0000256" key="4">
    <source>
        <dbReference type="ARBA" id="ARBA00022723"/>
    </source>
</evidence>
<dbReference type="GO" id="GO:0032357">
    <property type="term" value="F:oxidized purine DNA binding"/>
    <property type="evidence" value="ECO:0007669"/>
    <property type="project" value="TreeGrafter"/>
</dbReference>
<dbReference type="AlphaFoldDB" id="A0A2S4JGA9"/>
<evidence type="ECO:0000313" key="13">
    <source>
        <dbReference type="Proteomes" id="UP000237350"/>
    </source>
</evidence>
<dbReference type="InterPro" id="IPR011257">
    <property type="entry name" value="DNA_glycosylase"/>
</dbReference>
<proteinExistence type="inferred from homology"/>
<dbReference type="Gene3D" id="1.10.1670.10">
    <property type="entry name" value="Helix-hairpin-Helix base-excision DNA repair enzymes (C-terminal)"/>
    <property type="match status" value="1"/>
</dbReference>
<dbReference type="PANTHER" id="PTHR42944">
    <property type="entry name" value="ADENINE DNA GLYCOSYLASE"/>
    <property type="match status" value="1"/>
</dbReference>
<dbReference type="SMART" id="SM00478">
    <property type="entry name" value="ENDO3c"/>
    <property type="match status" value="1"/>
</dbReference>
<comment type="function">
    <text evidence="2">Adenine glycosylase active on G-A mispairs. MutY also corrects error-prone DNA synthesis past GO lesions which are due to the oxidatively damaged form of guanine: 7,8-dihydro-8-oxoguanine (8-oxo-dGTP).</text>
</comment>
<name>A0A2S4JGA9_9SPIO</name>
<evidence type="ECO:0000256" key="5">
    <source>
        <dbReference type="ARBA" id="ARBA00022763"/>
    </source>
</evidence>
<dbReference type="SUPFAM" id="SSF48150">
    <property type="entry name" value="DNA-glycosylase"/>
    <property type="match status" value="1"/>
</dbReference>